<dbReference type="AlphaFoldDB" id="A0A2T3HKY0"/>
<name>A0A2T3HKY0_9SPHI</name>
<accession>A0A2T3HKY0</accession>
<comment type="caution">
    <text evidence="2">The sequence shown here is derived from an EMBL/GenBank/DDBJ whole genome shotgun (WGS) entry which is preliminary data.</text>
</comment>
<protein>
    <submittedName>
        <fullName evidence="2">Uncharacterized protein</fullName>
    </submittedName>
</protein>
<evidence type="ECO:0000256" key="1">
    <source>
        <dbReference type="SAM" id="MobiDB-lite"/>
    </source>
</evidence>
<proteinExistence type="predicted"/>
<reference evidence="2 3" key="1">
    <citation type="submission" date="2018-03" db="EMBL/GenBank/DDBJ databases">
        <authorList>
            <person name="Keele B.F."/>
        </authorList>
    </citation>
    <scope>NUCLEOTIDE SEQUENCE [LARGE SCALE GENOMIC DNA]</scope>
    <source>
        <strain evidence="2 3">YL28-9</strain>
    </source>
</reference>
<dbReference type="EMBL" id="PYLS01000005">
    <property type="protein sequence ID" value="PST83115.1"/>
    <property type="molecule type" value="Genomic_DNA"/>
</dbReference>
<dbReference type="Proteomes" id="UP000240912">
    <property type="component" value="Unassembled WGS sequence"/>
</dbReference>
<sequence length="71" mass="8038">MLNYSCQSLAGRRQLDNIRGRYGQNSTHSLSRPAGMPAETGGLHNRVVNKHIFTLFYTSNNPLNRHELPDN</sequence>
<gene>
    <name evidence="2" type="ORF">C7T94_10930</name>
</gene>
<evidence type="ECO:0000313" key="2">
    <source>
        <dbReference type="EMBL" id="PST83115.1"/>
    </source>
</evidence>
<feature type="region of interest" description="Disordered" evidence="1">
    <location>
        <begin position="21"/>
        <end position="42"/>
    </location>
</feature>
<organism evidence="2 3">
    <name type="scientific">Pedobacter yulinensis</name>
    <dbReference type="NCBI Taxonomy" id="2126353"/>
    <lineage>
        <taxon>Bacteria</taxon>
        <taxon>Pseudomonadati</taxon>
        <taxon>Bacteroidota</taxon>
        <taxon>Sphingobacteriia</taxon>
        <taxon>Sphingobacteriales</taxon>
        <taxon>Sphingobacteriaceae</taxon>
        <taxon>Pedobacter</taxon>
    </lineage>
</organism>
<evidence type="ECO:0000313" key="3">
    <source>
        <dbReference type="Proteomes" id="UP000240912"/>
    </source>
</evidence>
<keyword evidence="3" id="KW-1185">Reference proteome</keyword>